<dbReference type="PANTHER" id="PTHR43845:SF1">
    <property type="entry name" value="BLR5969 PROTEIN"/>
    <property type="match status" value="1"/>
</dbReference>
<dbReference type="InterPro" id="IPR042099">
    <property type="entry name" value="ANL_N_sf"/>
</dbReference>
<evidence type="ECO:0000259" key="10">
    <source>
        <dbReference type="Pfam" id="PF00501"/>
    </source>
</evidence>
<dbReference type="InterPro" id="IPR049623">
    <property type="entry name" value="PA_CoA_lig_proteobact_actino"/>
</dbReference>
<evidence type="ECO:0000313" key="12">
    <source>
        <dbReference type="EMBL" id="PRO64521.1"/>
    </source>
</evidence>
<sequence>MPYHHQVETMAPEAREAQQLVSLQSTVRQAYENVPFYRSQLDQAGVKPEEIQSLKDLQKLPFTKKHHLREHYPFGLLAVPLSDVKRLHGSSGTSGKPTIVAYTEEDLEQWADIVARAIYMAGGRPGDLLHNAYGYGLFTGGLGLHDGSEKLGCTTVPISGGNTQRQITLIQDFQPTIICGTPSYVMNIGETMQKMGIDPRETSIEYAILGSEPWTEEMRQSLEKMFDMKAMDIYGLSEVIGPGVAMECVDGQNGLHIAEDQFYPEIIDPETLQPLPDGEEGELVFTSLQKQALPVLRYRTGDLCSLTRETCSCGRTTVRMSRIKGRIDDMIIVRGVNVFPSEFERYILQNEELECHYQINLRKKGSMDTVSLDVEVNHQFFDCLDNPSFTCSEARRLKRRIESQLKNEALVSVDVTLKAPGTMPRFEGKAKRVKDLRQDPEAVTP</sequence>
<dbReference type="CDD" id="cd05913">
    <property type="entry name" value="PaaK"/>
    <property type="match status" value="1"/>
</dbReference>
<dbReference type="InterPro" id="IPR011880">
    <property type="entry name" value="PA_CoA_ligase"/>
</dbReference>
<dbReference type="GO" id="GO:0010124">
    <property type="term" value="P:phenylacetate catabolic process"/>
    <property type="evidence" value="ECO:0007669"/>
    <property type="project" value="UniProtKB-UniRule"/>
</dbReference>
<dbReference type="Gene3D" id="3.30.300.30">
    <property type="match status" value="1"/>
</dbReference>
<dbReference type="FunFam" id="3.40.50.12780:FF:000016">
    <property type="entry name" value="Phenylacetate-coenzyme A ligase"/>
    <property type="match status" value="1"/>
</dbReference>
<name>A0A2P6ME12_ALKUR</name>
<evidence type="ECO:0000256" key="8">
    <source>
        <dbReference type="ARBA" id="ARBA00075111"/>
    </source>
</evidence>
<keyword evidence="3 9" id="KW-0547">Nucleotide-binding</keyword>
<accession>A0A2P6ME12</accession>
<evidence type="ECO:0000256" key="4">
    <source>
        <dbReference type="ARBA" id="ARBA00060591"/>
    </source>
</evidence>
<dbReference type="UniPathway" id="UPA00930"/>
<dbReference type="Proteomes" id="UP000243650">
    <property type="component" value="Unassembled WGS sequence"/>
</dbReference>
<dbReference type="AlphaFoldDB" id="A0A2P6ME12"/>
<dbReference type="OrthoDB" id="580775at2"/>
<dbReference type="PANTHER" id="PTHR43845">
    <property type="entry name" value="BLR5969 PROTEIN"/>
    <property type="match status" value="1"/>
</dbReference>
<evidence type="ECO:0000256" key="3">
    <source>
        <dbReference type="ARBA" id="ARBA00022741"/>
    </source>
</evidence>
<dbReference type="EMBL" id="PVNS01000015">
    <property type="protein sequence ID" value="PRO64521.1"/>
    <property type="molecule type" value="Genomic_DNA"/>
</dbReference>
<evidence type="ECO:0000256" key="2">
    <source>
        <dbReference type="ARBA" id="ARBA00022598"/>
    </source>
</evidence>
<dbReference type="RefSeq" id="WP_105960185.1">
    <property type="nucleotide sequence ID" value="NZ_PVNS01000015.1"/>
</dbReference>
<dbReference type="Pfam" id="PF14535">
    <property type="entry name" value="AMP-binding_C_2"/>
    <property type="match status" value="1"/>
</dbReference>
<evidence type="ECO:0000256" key="9">
    <source>
        <dbReference type="PIRNR" id="PIRNR006444"/>
    </source>
</evidence>
<comment type="pathway">
    <text evidence="4 9">Aromatic compound metabolism; phenylacetate degradation.</text>
</comment>
<dbReference type="InterPro" id="IPR000873">
    <property type="entry name" value="AMP-dep_synth/lig_dom"/>
</dbReference>
<comment type="subunit">
    <text evidence="1">Monomer.</text>
</comment>
<gene>
    <name evidence="12" type="primary">paaF</name>
    <name evidence="12" type="ORF">C6I21_14445</name>
</gene>
<evidence type="ECO:0000256" key="7">
    <source>
        <dbReference type="ARBA" id="ARBA00068695"/>
    </source>
</evidence>
<keyword evidence="13" id="KW-1185">Reference proteome</keyword>
<comment type="similarity">
    <text evidence="5 9">Belongs to the phenylacetyl-CoA ligase family.</text>
</comment>
<dbReference type="EC" id="6.2.1.30" evidence="6 9"/>
<evidence type="ECO:0000256" key="1">
    <source>
        <dbReference type="ARBA" id="ARBA00011245"/>
    </source>
</evidence>
<dbReference type="PIRSF" id="PIRSF006444">
    <property type="entry name" value="PaaK"/>
    <property type="match status" value="1"/>
</dbReference>
<comment type="caution">
    <text evidence="12">The sequence shown here is derived from an EMBL/GenBank/DDBJ whole genome shotgun (WGS) entry which is preliminary data.</text>
</comment>
<dbReference type="InterPro" id="IPR045851">
    <property type="entry name" value="AMP-bd_C_sf"/>
</dbReference>
<dbReference type="GO" id="GO:0000166">
    <property type="term" value="F:nucleotide binding"/>
    <property type="evidence" value="ECO:0007669"/>
    <property type="project" value="UniProtKB-KW"/>
</dbReference>
<dbReference type="GO" id="GO:0047475">
    <property type="term" value="F:phenylacetate-CoA ligase activity"/>
    <property type="evidence" value="ECO:0007669"/>
    <property type="project" value="UniProtKB-EC"/>
</dbReference>
<proteinExistence type="inferred from homology"/>
<feature type="domain" description="AMP-dependent ligase C-terminal" evidence="11">
    <location>
        <begin position="335"/>
        <end position="437"/>
    </location>
</feature>
<evidence type="ECO:0000259" key="11">
    <source>
        <dbReference type="Pfam" id="PF14535"/>
    </source>
</evidence>
<protein>
    <recommendedName>
        <fullName evidence="7 9">Phenylacetate-coenzyme A ligase</fullName>
        <ecNumber evidence="6 9">6.2.1.30</ecNumber>
    </recommendedName>
    <alternativeName>
        <fullName evidence="8 9">Phenylacetyl-CoA ligase</fullName>
    </alternativeName>
</protein>
<keyword evidence="2 9" id="KW-0436">Ligase</keyword>
<organism evidence="12 13">
    <name type="scientific">Alkalicoccus urumqiensis</name>
    <name type="common">Bacillus urumqiensis</name>
    <dbReference type="NCBI Taxonomy" id="1548213"/>
    <lineage>
        <taxon>Bacteria</taxon>
        <taxon>Bacillati</taxon>
        <taxon>Bacillota</taxon>
        <taxon>Bacilli</taxon>
        <taxon>Bacillales</taxon>
        <taxon>Bacillaceae</taxon>
        <taxon>Alkalicoccus</taxon>
    </lineage>
</organism>
<evidence type="ECO:0000313" key="13">
    <source>
        <dbReference type="Proteomes" id="UP000243650"/>
    </source>
</evidence>
<comment type="function">
    <text evidence="9">Catalyzes the activation of phenylacetic acid (PA) to phenylacetyl-CoA (PA-CoA).</text>
</comment>
<reference evidence="12 13" key="1">
    <citation type="submission" date="2018-03" db="EMBL/GenBank/DDBJ databases">
        <title>Bacillus urumqiensis sp. nov., a moderately haloalkaliphilic bacterium isolated from a salt lake.</title>
        <authorList>
            <person name="Zhao B."/>
            <person name="Liao Z."/>
        </authorList>
    </citation>
    <scope>NUCLEOTIDE SEQUENCE [LARGE SCALE GENOMIC DNA]</scope>
    <source>
        <strain evidence="12 13">BZ-SZ-XJ18</strain>
    </source>
</reference>
<feature type="domain" description="AMP-dependent synthetase/ligase" evidence="10">
    <location>
        <begin position="126"/>
        <end position="286"/>
    </location>
</feature>
<dbReference type="NCBIfam" id="TIGR02155">
    <property type="entry name" value="PA_CoA_ligase"/>
    <property type="match status" value="1"/>
</dbReference>
<dbReference type="InterPro" id="IPR028154">
    <property type="entry name" value="AMP-dep_Lig_C"/>
</dbReference>
<comment type="catalytic activity">
    <reaction evidence="9">
        <text>2-phenylacetate + ATP + CoA = phenylacetyl-CoA + AMP + diphosphate</text>
        <dbReference type="Rhea" id="RHEA:20956"/>
        <dbReference type="ChEBI" id="CHEBI:18401"/>
        <dbReference type="ChEBI" id="CHEBI:30616"/>
        <dbReference type="ChEBI" id="CHEBI:33019"/>
        <dbReference type="ChEBI" id="CHEBI:57287"/>
        <dbReference type="ChEBI" id="CHEBI:57390"/>
        <dbReference type="ChEBI" id="CHEBI:456215"/>
        <dbReference type="EC" id="6.2.1.30"/>
    </reaction>
</comment>
<dbReference type="Gene3D" id="3.40.50.12780">
    <property type="entry name" value="N-terminal domain of ligase-like"/>
    <property type="match status" value="1"/>
</dbReference>
<dbReference type="Pfam" id="PF00501">
    <property type="entry name" value="AMP-binding"/>
    <property type="match status" value="1"/>
</dbReference>
<dbReference type="SUPFAM" id="SSF56801">
    <property type="entry name" value="Acetyl-CoA synthetase-like"/>
    <property type="match status" value="1"/>
</dbReference>
<evidence type="ECO:0000256" key="6">
    <source>
        <dbReference type="ARBA" id="ARBA00066629"/>
    </source>
</evidence>
<evidence type="ECO:0000256" key="5">
    <source>
        <dbReference type="ARBA" id="ARBA00061566"/>
    </source>
</evidence>